<evidence type="ECO:0000256" key="4">
    <source>
        <dbReference type="ARBA" id="ARBA00022692"/>
    </source>
</evidence>
<feature type="transmembrane region" description="Helical" evidence="13">
    <location>
        <begin position="1232"/>
        <end position="1251"/>
    </location>
</feature>
<dbReference type="InterPro" id="IPR047819">
    <property type="entry name" value="P5A-ATPase_N"/>
</dbReference>
<keyword evidence="10 13" id="KW-1133">Transmembrane helix</keyword>
<evidence type="ECO:0000259" key="16">
    <source>
        <dbReference type="Pfam" id="PF12409"/>
    </source>
</evidence>
<dbReference type="SUPFAM" id="SSF81665">
    <property type="entry name" value="Calcium ATPase, transmembrane domain M"/>
    <property type="match status" value="1"/>
</dbReference>
<dbReference type="GO" id="GO:1903135">
    <property type="term" value="F:cupric ion binding"/>
    <property type="evidence" value="ECO:0007669"/>
    <property type="project" value="EnsemblFungi"/>
</dbReference>
<comment type="caution">
    <text evidence="17">The sequence shown here is derived from an EMBL/GenBank/DDBJ whole genome shotgun (WGS) entry which is preliminary data.</text>
</comment>
<feature type="transmembrane region" description="Helical" evidence="13">
    <location>
        <begin position="1283"/>
        <end position="1304"/>
    </location>
</feature>
<comment type="similarity">
    <text evidence="2 13">Belongs to the cation transport ATPase (P-type) (TC 3.A.3) family. Type V subfamily.</text>
</comment>
<feature type="domain" description="P-type ATPase A" evidence="15">
    <location>
        <begin position="444"/>
        <end position="572"/>
    </location>
</feature>
<dbReference type="GO" id="GO:0030145">
    <property type="term" value="F:manganese ion binding"/>
    <property type="evidence" value="ECO:0007669"/>
    <property type="project" value="EnsemblFungi"/>
</dbReference>
<dbReference type="Gene3D" id="3.40.1110.10">
    <property type="entry name" value="Calcium-transporting ATPase, cytoplasmic domain N"/>
    <property type="match status" value="1"/>
</dbReference>
<evidence type="ECO:0000256" key="2">
    <source>
        <dbReference type="ARBA" id="ARBA00006000"/>
    </source>
</evidence>
<dbReference type="PANTHER" id="PTHR45630:SF8">
    <property type="entry name" value="CATION-TRANSPORTING ATPASE"/>
    <property type="match status" value="1"/>
</dbReference>
<keyword evidence="9 13" id="KW-1278">Translocase</keyword>
<dbReference type="SFLD" id="SFLDG00002">
    <property type="entry name" value="C1.7:_P-type_atpase_like"/>
    <property type="match status" value="1"/>
</dbReference>
<dbReference type="NCBIfam" id="TIGR01657">
    <property type="entry name" value="P-ATPase-V"/>
    <property type="match status" value="1"/>
</dbReference>
<dbReference type="InterPro" id="IPR047821">
    <property type="entry name" value="P5B-type_ATPase"/>
</dbReference>
<evidence type="ECO:0000256" key="13">
    <source>
        <dbReference type="RuleBase" id="RU362082"/>
    </source>
</evidence>
<dbReference type="EC" id="7.2.2.-" evidence="13"/>
<dbReference type="Gene3D" id="2.70.150.10">
    <property type="entry name" value="Calcium-transporting ATPase, cytoplasmic transduction domain A"/>
    <property type="match status" value="1"/>
</dbReference>
<feature type="region of interest" description="Disordered" evidence="14">
    <location>
        <begin position="1"/>
        <end position="30"/>
    </location>
</feature>
<evidence type="ECO:0000256" key="10">
    <source>
        <dbReference type="ARBA" id="ARBA00022989"/>
    </source>
</evidence>
<dbReference type="Pfam" id="PF00122">
    <property type="entry name" value="E1-E2_ATPase"/>
    <property type="match status" value="1"/>
</dbReference>
<dbReference type="GO" id="GO:0016887">
    <property type="term" value="F:ATP hydrolysis activity"/>
    <property type="evidence" value="ECO:0007669"/>
    <property type="project" value="InterPro"/>
</dbReference>
<feature type="compositionally biased region" description="Acidic residues" evidence="14">
    <location>
        <begin position="105"/>
        <end position="114"/>
    </location>
</feature>
<dbReference type="CDD" id="cd07542">
    <property type="entry name" value="P-type_ATPase_cation"/>
    <property type="match status" value="1"/>
</dbReference>
<dbReference type="InterPro" id="IPR008250">
    <property type="entry name" value="ATPase_P-typ_transduc_dom_A_sf"/>
</dbReference>
<feature type="transmembrane region" description="Helical" evidence="13">
    <location>
        <begin position="1324"/>
        <end position="1348"/>
    </location>
</feature>
<dbReference type="Pfam" id="PF12409">
    <property type="entry name" value="P5-ATPase"/>
    <property type="match status" value="1"/>
</dbReference>
<dbReference type="GO" id="GO:0005524">
    <property type="term" value="F:ATP binding"/>
    <property type="evidence" value="ECO:0007669"/>
    <property type="project" value="UniProtKB-UniRule"/>
</dbReference>
<feature type="compositionally biased region" description="Basic residues" evidence="14">
    <location>
        <begin position="1"/>
        <end position="13"/>
    </location>
</feature>
<dbReference type="GO" id="GO:0006874">
    <property type="term" value="P:intracellular calcium ion homeostasis"/>
    <property type="evidence" value="ECO:0007669"/>
    <property type="project" value="TreeGrafter"/>
</dbReference>
<feature type="transmembrane region" description="Helical" evidence="13">
    <location>
        <begin position="1185"/>
        <end position="1207"/>
    </location>
</feature>
<dbReference type="FunFam" id="2.70.150.10:FF:000057">
    <property type="entry name" value="Cation-transporting ATPase"/>
    <property type="match status" value="1"/>
</dbReference>
<dbReference type="GO" id="GO:0006882">
    <property type="term" value="P:intracellular zinc ion homeostasis"/>
    <property type="evidence" value="ECO:0007669"/>
    <property type="project" value="EnsemblFungi"/>
</dbReference>
<feature type="transmembrane region" description="Helical" evidence="13">
    <location>
        <begin position="615"/>
        <end position="640"/>
    </location>
</feature>
<dbReference type="FunFam" id="3.40.1110.10:FF:000057">
    <property type="entry name" value="Cation-transporting ATPase"/>
    <property type="match status" value="1"/>
</dbReference>
<dbReference type="InterPro" id="IPR044492">
    <property type="entry name" value="P_typ_ATPase_HD_dom"/>
</dbReference>
<dbReference type="OrthoDB" id="48943at2759"/>
<evidence type="ECO:0000256" key="7">
    <source>
        <dbReference type="ARBA" id="ARBA00022840"/>
    </source>
</evidence>
<dbReference type="SFLD" id="SFLDF00027">
    <property type="entry name" value="p-type_atpase"/>
    <property type="match status" value="1"/>
</dbReference>
<dbReference type="FunFam" id="1.20.1110.10:FF:000032">
    <property type="entry name" value="Cation-transporting ATPase"/>
    <property type="match status" value="1"/>
</dbReference>
<dbReference type="SUPFAM" id="SSF56784">
    <property type="entry name" value="HAD-like"/>
    <property type="match status" value="1"/>
</dbReference>
<feature type="transmembrane region" description="Helical" evidence="13">
    <location>
        <begin position="1145"/>
        <end position="1164"/>
    </location>
</feature>
<keyword evidence="7 13" id="KW-0067">ATP-binding</keyword>
<evidence type="ECO:0000256" key="3">
    <source>
        <dbReference type="ARBA" id="ARBA00022553"/>
    </source>
</evidence>
<dbReference type="InterPro" id="IPR059000">
    <property type="entry name" value="ATPase_P-type_domA"/>
</dbReference>
<evidence type="ECO:0000256" key="6">
    <source>
        <dbReference type="ARBA" id="ARBA00022741"/>
    </source>
</evidence>
<gene>
    <name evidence="17" type="ORF">TD95_002157</name>
</gene>
<dbReference type="Proteomes" id="UP000033483">
    <property type="component" value="Unassembled WGS sequence"/>
</dbReference>
<dbReference type="PRINTS" id="PR00119">
    <property type="entry name" value="CATATPASE"/>
</dbReference>
<evidence type="ECO:0000256" key="8">
    <source>
        <dbReference type="ARBA" id="ARBA00022842"/>
    </source>
</evidence>
<dbReference type="PROSITE" id="PS00154">
    <property type="entry name" value="ATPASE_E1_E2"/>
    <property type="match status" value="1"/>
</dbReference>
<keyword evidence="11 13" id="KW-0472">Membrane</keyword>
<dbReference type="InterPro" id="IPR006544">
    <property type="entry name" value="P-type_TPase_V"/>
</dbReference>
<dbReference type="SUPFAM" id="SSF81653">
    <property type="entry name" value="Calcium ATPase, transduction domain A"/>
    <property type="match status" value="1"/>
</dbReference>
<protein>
    <recommendedName>
        <fullName evidence="13">Cation-transporting ATPase</fullName>
        <ecNumber evidence="13">7.2.2.-</ecNumber>
    </recommendedName>
</protein>
<keyword evidence="4 13" id="KW-0812">Transmembrane</keyword>
<evidence type="ECO:0000256" key="1">
    <source>
        <dbReference type="ARBA" id="ARBA00004141"/>
    </source>
</evidence>
<dbReference type="GO" id="GO:0019829">
    <property type="term" value="F:ATPase-coupled monoatomic cation transmembrane transporter activity"/>
    <property type="evidence" value="ECO:0007669"/>
    <property type="project" value="UniProtKB-UniRule"/>
</dbReference>
<dbReference type="InterPro" id="IPR023298">
    <property type="entry name" value="ATPase_P-typ_TM_dom_sf"/>
</dbReference>
<dbReference type="InterPro" id="IPR001757">
    <property type="entry name" value="P_typ_ATPase"/>
</dbReference>
<feature type="transmembrane region" description="Helical" evidence="13">
    <location>
        <begin position="223"/>
        <end position="243"/>
    </location>
</feature>
<dbReference type="EMBL" id="LAEV01002315">
    <property type="protein sequence ID" value="KKA25972.1"/>
    <property type="molecule type" value="Genomic_DNA"/>
</dbReference>
<keyword evidence="5 13" id="KW-0479">Metal-binding</keyword>
<keyword evidence="3" id="KW-0597">Phosphoprotein</keyword>
<dbReference type="PANTHER" id="PTHR45630">
    <property type="entry name" value="CATION-TRANSPORTING ATPASE-RELATED"/>
    <property type="match status" value="1"/>
</dbReference>
<organism evidence="17 18">
    <name type="scientific">Thielaviopsis punctulata</name>
    <dbReference type="NCBI Taxonomy" id="72032"/>
    <lineage>
        <taxon>Eukaryota</taxon>
        <taxon>Fungi</taxon>
        <taxon>Dikarya</taxon>
        <taxon>Ascomycota</taxon>
        <taxon>Pezizomycotina</taxon>
        <taxon>Sordariomycetes</taxon>
        <taxon>Hypocreomycetidae</taxon>
        <taxon>Microascales</taxon>
        <taxon>Ceratocystidaceae</taxon>
        <taxon>Thielaviopsis</taxon>
    </lineage>
</organism>
<dbReference type="FunFam" id="3.40.50.1000:FF:000068">
    <property type="entry name" value="Cation-transporting ATPase"/>
    <property type="match status" value="1"/>
</dbReference>
<dbReference type="NCBIfam" id="TIGR01494">
    <property type="entry name" value="ATPase_P-type"/>
    <property type="match status" value="2"/>
</dbReference>
<dbReference type="GO" id="GO:0000329">
    <property type="term" value="C:fungal-type vacuole membrane"/>
    <property type="evidence" value="ECO:0007669"/>
    <property type="project" value="EnsemblFungi"/>
</dbReference>
<dbReference type="SUPFAM" id="SSF81660">
    <property type="entry name" value="Metal cation-transporting ATPase, ATP-binding domain N"/>
    <property type="match status" value="1"/>
</dbReference>
<dbReference type="InterPro" id="IPR036412">
    <property type="entry name" value="HAD-like_sf"/>
</dbReference>
<evidence type="ECO:0000256" key="9">
    <source>
        <dbReference type="ARBA" id="ARBA00022967"/>
    </source>
</evidence>
<evidence type="ECO:0000313" key="18">
    <source>
        <dbReference type="Proteomes" id="UP000033483"/>
    </source>
</evidence>
<evidence type="ECO:0000313" key="17">
    <source>
        <dbReference type="EMBL" id="KKA25972.1"/>
    </source>
</evidence>
<proteinExistence type="inferred from homology"/>
<feature type="compositionally biased region" description="Acidic residues" evidence="14">
    <location>
        <begin position="129"/>
        <end position="139"/>
    </location>
</feature>
<keyword evidence="18" id="KW-1185">Reference proteome</keyword>
<evidence type="ECO:0000256" key="5">
    <source>
        <dbReference type="ARBA" id="ARBA00022723"/>
    </source>
</evidence>
<feature type="domain" description="P5B-type ATPase N-terminal" evidence="16">
    <location>
        <begin position="206"/>
        <end position="327"/>
    </location>
</feature>
<sequence>MDRRNSRASRRGSRSISRSHTDPQGFYGVGNNRSHVSVFEDVEMAQDEVFAGPIAESLPSSVSAFSHRLSRVPSNSSFAYYHDDQAQFDDLYDDENELRREFDDYPVIDDDDGLDNMRASHMFSHQNDGNDDGDGDEDASISGRDRRVSFHIDGRDADIPMGRRESMVSRSSVHDRLLRRDSTATAGSWYGREGGRQGQKIYMETEDLTIVIAGFKSTPLRSAIYITLCILSLGIGYLIMRWIPSYKVKVLGTPAPLRDCDWVVVEDQWGEVSMIDVNKRHYGRQLSTIFGSPRKSSLMLTDDDLDSDPIVEELRELTYRYVNFFFHPLRDKFVLFTGWKDPEWTDVQVARIGISSEERSVREQVFGHNMIAIEMKPTLQILTDEVFHPFYVFQIASLVLWSMDEYYYYAITIFLISLASICTTLIETKKNMTRLREVSLFDCDVRVLRNGFWRYVSSSDLVPGDVYEVCDPRLSLIPCDSLLLSGDCMVNESMLTGESIPITKVPATNATLRNMNLSASSVSAEVTRHFLYNGTKIIRARRPNDSKGSEGALALVVRTGFSTTKGALIRSMMFPKPTGFKFYRDSFRYISVMGIVAAIGFCASLANFIRLRMDAGVIIIRALDLITIVVPPALPATLTIGTSFAIKRLKDQRIFCISPQRVNVAGKLDIMCFDKTGTLTEEGLDVLGVRPVSKTADDFCELQATAGQLNSRIHKPEQLQANQSLLFSMATCHTLREIDGELVGDPLEIKMFDYTGWTFEEGEQRVGEDGDEQSGLTPSIARPPASFYTPSPKRVELGLLRSFEFMSQLRRSSVVVRHFGEQAGDVYVKGAPECMREICRPESFPSNYEELLSHYTHLGYRVIGCATKHIKKLSWVKAQKLKREDVESGLDFLGFIIFENRLKPSTKDVLIELHKANIGTVMVTGDNILTAISVARECTLIDNHTHCYVPRFVSGGPGEADSELVWESINKPEFRLDPKTLLPEPVPASADVSLPFDISNLQNYSVAVSGEVFRWVVDFGSKQVLERMLVRGKVFARMSPDEKHELIEKLQSLDYSCGFCGDGANDCGALKAADVGISLSEAEASVAAPFTSRVFEISCVPTVIREGRASLATSFSCFKYMSLYSAIQFCSVSFLYAKASNLGDFQFLFIDVGLILPIAVFMSWGQPFHKLSRKKPTANLVSRKVLVPLLGQMVVIIAFQALVYVVVREQSWYIAPIVRHRKPHIKNSENTALFLMSCFQYIFTGIVLNVGPPFRAHPFKNCEFCFRVPVLWRRRRTKPTDKFQGPFLATIAATTLFAIMMITVPNHFIKHTMELTKISRGFKGFLLAMGLVYLLTAWVSEKYLFVWLAKQIAVLKKRVTGVEKTRKKYKAVMENMRV</sequence>
<evidence type="ECO:0000256" key="11">
    <source>
        <dbReference type="ARBA" id="ARBA00023136"/>
    </source>
</evidence>
<evidence type="ECO:0000256" key="12">
    <source>
        <dbReference type="ARBA" id="ARBA00049360"/>
    </source>
</evidence>
<keyword evidence="8 13" id="KW-0460">Magnesium</keyword>
<evidence type="ECO:0000259" key="15">
    <source>
        <dbReference type="Pfam" id="PF00122"/>
    </source>
</evidence>
<dbReference type="InterPro" id="IPR018303">
    <property type="entry name" value="ATPase_P-typ_P_site"/>
</dbReference>
<evidence type="ECO:0000256" key="14">
    <source>
        <dbReference type="SAM" id="MobiDB-lite"/>
    </source>
</evidence>
<accession>A0A0F4Z642</accession>
<dbReference type="SFLD" id="SFLDS00003">
    <property type="entry name" value="Haloacid_Dehalogenase"/>
    <property type="match status" value="1"/>
</dbReference>
<keyword evidence="6 13" id="KW-0547">Nucleotide-binding</keyword>
<name>A0A0F4Z642_9PEZI</name>
<dbReference type="GO" id="GO:0030026">
    <property type="term" value="P:intracellular manganese ion homeostasis"/>
    <property type="evidence" value="ECO:0007669"/>
    <property type="project" value="EnsemblFungi"/>
</dbReference>
<dbReference type="GO" id="GO:0008270">
    <property type="term" value="F:zinc ion binding"/>
    <property type="evidence" value="ECO:0007669"/>
    <property type="project" value="EnsemblFungi"/>
</dbReference>
<dbReference type="GO" id="GO:0015662">
    <property type="term" value="F:P-type ion transporter activity"/>
    <property type="evidence" value="ECO:0007669"/>
    <property type="project" value="InterPro"/>
</dbReference>
<feature type="transmembrane region" description="Helical" evidence="13">
    <location>
        <begin position="406"/>
        <end position="426"/>
    </location>
</feature>
<dbReference type="GO" id="GO:1990816">
    <property type="term" value="C:vacuole-mitochondrion membrane contact site"/>
    <property type="evidence" value="ECO:0007669"/>
    <property type="project" value="EnsemblFungi"/>
</dbReference>
<feature type="transmembrane region" description="Helical" evidence="13">
    <location>
        <begin position="589"/>
        <end position="609"/>
    </location>
</feature>
<comment type="subcellular location">
    <subcellularLocation>
        <location evidence="1 13">Membrane</location>
        <topology evidence="1 13">Multi-pass membrane protein</topology>
    </subcellularLocation>
</comment>
<dbReference type="Gene3D" id="3.40.50.1000">
    <property type="entry name" value="HAD superfamily/HAD-like"/>
    <property type="match status" value="1"/>
</dbReference>
<comment type="catalytic activity">
    <reaction evidence="12 13">
        <text>ATP + H2O = ADP + phosphate + H(+)</text>
        <dbReference type="Rhea" id="RHEA:13065"/>
        <dbReference type="ChEBI" id="CHEBI:15377"/>
        <dbReference type="ChEBI" id="CHEBI:15378"/>
        <dbReference type="ChEBI" id="CHEBI:30616"/>
        <dbReference type="ChEBI" id="CHEBI:43474"/>
        <dbReference type="ChEBI" id="CHEBI:456216"/>
    </reaction>
</comment>
<dbReference type="InterPro" id="IPR023299">
    <property type="entry name" value="ATPase_P-typ_cyto_dom_N"/>
</dbReference>
<feature type="region of interest" description="Disordered" evidence="14">
    <location>
        <begin position="105"/>
        <end position="145"/>
    </location>
</feature>
<dbReference type="InterPro" id="IPR023214">
    <property type="entry name" value="HAD_sf"/>
</dbReference>
<reference evidence="17 18" key="1">
    <citation type="submission" date="2015-03" db="EMBL/GenBank/DDBJ databases">
        <authorList>
            <person name="Radwan O."/>
            <person name="Al-Naeli F.A."/>
            <person name="Rendon G.A."/>
            <person name="Fields C."/>
        </authorList>
    </citation>
    <scope>NUCLEOTIDE SEQUENCE [LARGE SCALE GENOMIC DNA]</scope>
    <source>
        <strain evidence="17">CR-DP1</strain>
    </source>
</reference>